<dbReference type="CDD" id="cd01164">
    <property type="entry name" value="FruK_PfkB_like"/>
    <property type="match status" value="1"/>
</dbReference>
<evidence type="ECO:0000259" key="9">
    <source>
        <dbReference type="Pfam" id="PF00294"/>
    </source>
</evidence>
<dbReference type="Pfam" id="PF00294">
    <property type="entry name" value="PfkB"/>
    <property type="match status" value="1"/>
</dbReference>
<evidence type="ECO:0000256" key="8">
    <source>
        <dbReference type="RuleBase" id="RU369061"/>
    </source>
</evidence>
<evidence type="ECO:0000256" key="3">
    <source>
        <dbReference type="ARBA" id="ARBA00022741"/>
    </source>
</evidence>
<dbReference type="UniPathway" id="UPA00704">
    <property type="reaction ID" value="UER00715"/>
</dbReference>
<dbReference type="PIRSF" id="PIRSF000535">
    <property type="entry name" value="1PFK/6PFK/LacC"/>
    <property type="match status" value="1"/>
</dbReference>
<dbReference type="GO" id="GO:0005524">
    <property type="term" value="F:ATP binding"/>
    <property type="evidence" value="ECO:0007669"/>
    <property type="project" value="UniProtKB-UniRule"/>
</dbReference>
<comment type="similarity">
    <text evidence="1">Belongs to the carbohydrate kinase pfkB family.</text>
</comment>
<evidence type="ECO:0000313" key="13">
    <source>
        <dbReference type="Proteomes" id="UP000199519"/>
    </source>
</evidence>
<feature type="domain" description="Carbohydrate kinase PfkB" evidence="9">
    <location>
        <begin position="18"/>
        <end position="290"/>
    </location>
</feature>
<dbReference type="Proteomes" id="UP000199519">
    <property type="component" value="Unassembled WGS sequence"/>
</dbReference>
<dbReference type="GO" id="GO:0008662">
    <property type="term" value="F:1-phosphofructokinase activity"/>
    <property type="evidence" value="ECO:0007669"/>
    <property type="project" value="UniProtKB-UniRule"/>
</dbReference>
<dbReference type="InterPro" id="IPR011611">
    <property type="entry name" value="PfkB_dom"/>
</dbReference>
<proteinExistence type="inferred from homology"/>
<evidence type="ECO:0000313" key="11">
    <source>
        <dbReference type="EMBL" id="SES94022.1"/>
    </source>
</evidence>
<dbReference type="Proteomes" id="UP000198612">
    <property type="component" value="Unassembled WGS sequence"/>
</dbReference>
<comment type="catalytic activity">
    <reaction evidence="6 8">
        <text>beta-D-fructose 1-phosphate + ATP = beta-D-fructose 1,6-bisphosphate + ADP + H(+)</text>
        <dbReference type="Rhea" id="RHEA:14213"/>
        <dbReference type="ChEBI" id="CHEBI:15378"/>
        <dbReference type="ChEBI" id="CHEBI:30616"/>
        <dbReference type="ChEBI" id="CHEBI:32966"/>
        <dbReference type="ChEBI" id="CHEBI:138881"/>
        <dbReference type="ChEBI" id="CHEBI:456216"/>
        <dbReference type="EC" id="2.7.1.56"/>
    </reaction>
</comment>
<dbReference type="EC" id="2.7.1.144" evidence="7"/>
<evidence type="ECO:0000313" key="10">
    <source>
        <dbReference type="EMBL" id="SDF44953.1"/>
    </source>
</evidence>
<dbReference type="GO" id="GO:0044281">
    <property type="term" value="P:small molecule metabolic process"/>
    <property type="evidence" value="ECO:0007669"/>
    <property type="project" value="UniProtKB-ARBA"/>
</dbReference>
<dbReference type="GO" id="GO:0005829">
    <property type="term" value="C:cytosol"/>
    <property type="evidence" value="ECO:0007669"/>
    <property type="project" value="TreeGrafter"/>
</dbReference>
<name>A0A1I0AK29_9FIRM</name>
<dbReference type="PROSITE" id="PS00584">
    <property type="entry name" value="PFKB_KINASES_2"/>
    <property type="match status" value="1"/>
</dbReference>
<dbReference type="InterPro" id="IPR022463">
    <property type="entry name" value="1-PFruKinase"/>
</dbReference>
<evidence type="ECO:0000256" key="7">
    <source>
        <dbReference type="PIRNR" id="PIRNR000535"/>
    </source>
</evidence>
<protein>
    <recommendedName>
        <fullName evidence="7">Tagatose-6-phosphate kinase</fullName>
        <ecNumber evidence="7">2.7.1.144</ecNumber>
    </recommendedName>
</protein>
<evidence type="ECO:0000313" key="12">
    <source>
        <dbReference type="Proteomes" id="UP000198612"/>
    </source>
</evidence>
<dbReference type="PROSITE" id="PS00583">
    <property type="entry name" value="PFKB_KINASES_1"/>
    <property type="match status" value="1"/>
</dbReference>
<dbReference type="InterPro" id="IPR017583">
    <property type="entry name" value="Tagatose/fructose_Pkinase"/>
</dbReference>
<dbReference type="RefSeq" id="WP_089720079.1">
    <property type="nucleotide sequence ID" value="NZ_FNBJ01000012.1"/>
</dbReference>
<evidence type="ECO:0000256" key="5">
    <source>
        <dbReference type="ARBA" id="ARBA00022840"/>
    </source>
</evidence>
<dbReference type="GO" id="GO:0005988">
    <property type="term" value="P:lactose metabolic process"/>
    <property type="evidence" value="ECO:0007669"/>
    <property type="project" value="UniProtKB-KW"/>
</dbReference>
<organism evidence="11 12">
    <name type="scientific">Halanaerobium congolense</name>
    <dbReference type="NCBI Taxonomy" id="54121"/>
    <lineage>
        <taxon>Bacteria</taxon>
        <taxon>Bacillati</taxon>
        <taxon>Bacillota</taxon>
        <taxon>Clostridia</taxon>
        <taxon>Halanaerobiales</taxon>
        <taxon>Halanaerobiaceae</taxon>
        <taxon>Halanaerobium</taxon>
    </lineage>
</organism>
<dbReference type="NCBIfam" id="TIGR03168">
    <property type="entry name" value="1-PFK"/>
    <property type="match status" value="1"/>
</dbReference>
<comment type="function">
    <text evidence="8">Catalyzes the ATP-dependent phosphorylation of fructose-l-phosphate to fructose-l,6-bisphosphate.</text>
</comment>
<comment type="catalytic activity">
    <reaction evidence="7">
        <text>D-tagatofuranose 6-phosphate + ATP = D-tagatofuranose 1,6-bisphosphate + ADP + H(+)</text>
        <dbReference type="Rhea" id="RHEA:12420"/>
        <dbReference type="ChEBI" id="CHEBI:15378"/>
        <dbReference type="ChEBI" id="CHEBI:30616"/>
        <dbReference type="ChEBI" id="CHEBI:58694"/>
        <dbReference type="ChEBI" id="CHEBI:58695"/>
        <dbReference type="ChEBI" id="CHEBI:456216"/>
        <dbReference type="EC" id="2.7.1.144"/>
    </reaction>
</comment>
<keyword evidence="5 7" id="KW-0067">ATP-binding</keyword>
<reference evidence="12 13" key="1">
    <citation type="submission" date="2016-10" db="EMBL/GenBank/DDBJ databases">
        <authorList>
            <person name="Varghese N."/>
            <person name="Submissions S."/>
        </authorList>
    </citation>
    <scope>NUCLEOTIDE SEQUENCE [LARGE SCALE GENOMIC DNA]</scope>
    <source>
        <strain evidence="10 13">WG2</strain>
        <strain evidence="11 12">WG5</strain>
    </source>
</reference>
<dbReference type="FunFam" id="3.40.1190.20:FF:000001">
    <property type="entry name" value="Phosphofructokinase"/>
    <property type="match status" value="1"/>
</dbReference>
<dbReference type="EMBL" id="FNBJ01000012">
    <property type="protein sequence ID" value="SDF44953.1"/>
    <property type="molecule type" value="Genomic_DNA"/>
</dbReference>
<keyword evidence="7" id="KW-0423">Lactose metabolism</keyword>
<comment type="pathway">
    <text evidence="7">Carbohydrate metabolism; D-tagatose 6-phosphate degradation; D-glyceraldehyde 3-phosphate and glycerone phosphate from D-tagatose 6-phosphate: step 1/2.</text>
</comment>
<keyword evidence="2 7" id="KW-0808">Transferase</keyword>
<dbReference type="SUPFAM" id="SSF53613">
    <property type="entry name" value="Ribokinase-like"/>
    <property type="match status" value="1"/>
</dbReference>
<dbReference type="GO" id="GO:0009024">
    <property type="term" value="F:tagatose-6-phosphate kinase activity"/>
    <property type="evidence" value="ECO:0007669"/>
    <property type="project" value="UniProtKB-EC"/>
</dbReference>
<evidence type="ECO:0000256" key="6">
    <source>
        <dbReference type="ARBA" id="ARBA00047745"/>
    </source>
</evidence>
<gene>
    <name evidence="10" type="ORF">SAMN04488598_11262</name>
    <name evidence="11" type="ORF">SAMN04515652_11262</name>
</gene>
<dbReference type="AlphaFoldDB" id="A0A1I0AK29"/>
<dbReference type="EMBL" id="FOHG01000012">
    <property type="protein sequence ID" value="SES94022.1"/>
    <property type="molecule type" value="Genomic_DNA"/>
</dbReference>
<keyword evidence="3 7" id="KW-0547">Nucleotide-binding</keyword>
<sequence length="309" mass="33807">MIKTLTLNPALDKTIILENFRVNHLNRIQKVHKDAGGKGINVSKMLKNLGQESTAAGFLGGAAGEYIIKEVEKIGIKSEFVQTEAETRTNTKMVDPLNNTFTDLNESGAAVTSVQILELKEKIFADLNKNDILVLAGSVPQGVKTDIYQKFIAAANQKEIKTILDADGELFRKAVQASPTLIKPNEHELALHFNKEFNDLKTMIRKAETLLKTGIQKIMLSLGKEGAVFITADEKMKIEPLKLDVKSTVGAGDAMVAGLAYGLENKLKLEETLKTAAACSSATLIKNGTKMGSREDVERLKKMIQIIKI</sequence>
<dbReference type="GO" id="GO:2001059">
    <property type="term" value="P:D-tagatose 6-phosphate catabolic process"/>
    <property type="evidence" value="ECO:0007669"/>
    <property type="project" value="UniProtKB-UniPathway"/>
</dbReference>
<dbReference type="InterPro" id="IPR029056">
    <property type="entry name" value="Ribokinase-like"/>
</dbReference>
<dbReference type="GO" id="GO:0016052">
    <property type="term" value="P:carbohydrate catabolic process"/>
    <property type="evidence" value="ECO:0007669"/>
    <property type="project" value="UniProtKB-ARBA"/>
</dbReference>
<dbReference type="PANTHER" id="PTHR46566:SF2">
    <property type="entry name" value="ATP-DEPENDENT 6-PHOSPHOFRUCTOKINASE ISOZYME 2"/>
    <property type="match status" value="1"/>
</dbReference>
<dbReference type="InterPro" id="IPR002173">
    <property type="entry name" value="Carboh/pur_kinase_PfkB_CS"/>
</dbReference>
<evidence type="ECO:0000256" key="2">
    <source>
        <dbReference type="ARBA" id="ARBA00022679"/>
    </source>
</evidence>
<evidence type="ECO:0000256" key="4">
    <source>
        <dbReference type="ARBA" id="ARBA00022777"/>
    </source>
</evidence>
<accession>A0A1I0AK29</accession>
<comment type="similarity">
    <text evidence="7">Belongs to the carbohydrate kinase PfkB family. LacC subfamily.</text>
</comment>
<evidence type="ECO:0000256" key="1">
    <source>
        <dbReference type="ARBA" id="ARBA00005380"/>
    </source>
</evidence>
<keyword evidence="13" id="KW-1185">Reference proteome</keyword>
<dbReference type="NCBIfam" id="TIGR03828">
    <property type="entry name" value="pfkB"/>
    <property type="match status" value="1"/>
</dbReference>
<keyword evidence="4 8" id="KW-0418">Kinase</keyword>
<dbReference type="PANTHER" id="PTHR46566">
    <property type="entry name" value="1-PHOSPHOFRUCTOKINASE-RELATED"/>
    <property type="match status" value="1"/>
</dbReference>
<dbReference type="Gene3D" id="3.40.1190.20">
    <property type="match status" value="1"/>
</dbReference>